<keyword evidence="1" id="KW-0813">Transport</keyword>
<dbReference type="Proteomes" id="UP001301797">
    <property type="component" value="Chromosome"/>
</dbReference>
<keyword evidence="6" id="KW-1185">Reference proteome</keyword>
<dbReference type="GO" id="GO:0005524">
    <property type="term" value="F:ATP binding"/>
    <property type="evidence" value="ECO:0007669"/>
    <property type="project" value="UniProtKB-KW"/>
</dbReference>
<name>A0AA97FD68_9EURY</name>
<dbReference type="Gene3D" id="3.40.50.300">
    <property type="entry name" value="P-loop containing nucleotide triphosphate hydrolases"/>
    <property type="match status" value="1"/>
</dbReference>
<keyword evidence="3 5" id="KW-0067">ATP-binding</keyword>
<dbReference type="Pfam" id="PF00005">
    <property type="entry name" value="ABC_tran"/>
    <property type="match status" value="1"/>
</dbReference>
<keyword evidence="2" id="KW-0547">Nucleotide-binding</keyword>
<accession>A0AA97FD68</accession>
<evidence type="ECO:0000256" key="1">
    <source>
        <dbReference type="ARBA" id="ARBA00022448"/>
    </source>
</evidence>
<evidence type="ECO:0000313" key="5">
    <source>
        <dbReference type="EMBL" id="WOF16053.1"/>
    </source>
</evidence>
<proteinExistence type="predicted"/>
<dbReference type="GO" id="GO:0042626">
    <property type="term" value="F:ATPase-coupled transmembrane transporter activity"/>
    <property type="evidence" value="ECO:0007669"/>
    <property type="project" value="TreeGrafter"/>
</dbReference>
<dbReference type="PROSITE" id="PS50893">
    <property type="entry name" value="ABC_TRANSPORTER_2"/>
    <property type="match status" value="1"/>
</dbReference>
<dbReference type="InterPro" id="IPR003593">
    <property type="entry name" value="AAA+_ATPase"/>
</dbReference>
<dbReference type="GeneID" id="85229451"/>
<reference evidence="5 6" key="1">
    <citation type="submission" date="2019-09" db="EMBL/GenBank/DDBJ databases">
        <title>The complete genome of Methanoplanus sp. FWC-SCC4.</title>
        <authorList>
            <person name="Chen S.-C."/>
            <person name="Zhou Y.-Z."/>
            <person name="Lai M.-C."/>
        </authorList>
    </citation>
    <scope>NUCLEOTIDE SEQUENCE [LARGE SCALE GENOMIC DNA]</scope>
    <source>
        <strain evidence="5 6">FWC-SCC4</strain>
    </source>
</reference>
<evidence type="ECO:0000256" key="2">
    <source>
        <dbReference type="ARBA" id="ARBA00022741"/>
    </source>
</evidence>
<dbReference type="GO" id="GO:0043190">
    <property type="term" value="C:ATP-binding cassette (ABC) transporter complex"/>
    <property type="evidence" value="ECO:0007669"/>
    <property type="project" value="TreeGrafter"/>
</dbReference>
<gene>
    <name evidence="5" type="ORF">F1737_04700</name>
</gene>
<organism evidence="5 6">
    <name type="scientific">Methanochimaera problematica</name>
    <dbReference type="NCBI Taxonomy" id="2609417"/>
    <lineage>
        <taxon>Archaea</taxon>
        <taxon>Methanobacteriati</taxon>
        <taxon>Methanobacteriota</taxon>
        <taxon>Stenosarchaea group</taxon>
        <taxon>Methanomicrobia</taxon>
        <taxon>Methanomicrobiales</taxon>
        <taxon>Methanomicrobiaceae</taxon>
        <taxon>Methanochimaera</taxon>
    </lineage>
</organism>
<dbReference type="EMBL" id="CP043875">
    <property type="protein sequence ID" value="WOF16053.1"/>
    <property type="molecule type" value="Genomic_DNA"/>
</dbReference>
<dbReference type="KEGG" id="mefw:F1737_04700"/>
<feature type="domain" description="ABC transporter" evidence="4">
    <location>
        <begin position="1"/>
        <end position="207"/>
    </location>
</feature>
<evidence type="ECO:0000259" key="4">
    <source>
        <dbReference type="PROSITE" id="PS50893"/>
    </source>
</evidence>
<dbReference type="InterPro" id="IPR050095">
    <property type="entry name" value="ECF_ABC_transporter_ATP-bd"/>
</dbReference>
<protein>
    <submittedName>
        <fullName evidence="5">ATP-binding cassette domain-containing protein</fullName>
    </submittedName>
</protein>
<sequence length="232" mass="26289">MPELSLNNISIKRGNFSLEANGIFKSGIHIVTGKIGSGKTTLSMILSGFLNPDSGTISTYGIEKKMLSMQFPEYHLTKTKIESEIKSWDLSPLEILKTAELQGRGNEDPMNLSRGELKRLHLACVLSKPFDLLLLDEPFSSLDVLWKKRFTKNLNYADKLIIIFTHEQAVLPKADYIWEISKGKLNFIGKVPDSLDKWKNAPEYLKFAHEKGASPENIRFEDTLEALCRMQE</sequence>
<dbReference type="PANTHER" id="PTHR43553">
    <property type="entry name" value="HEAVY METAL TRANSPORTER"/>
    <property type="match status" value="1"/>
</dbReference>
<dbReference type="SUPFAM" id="SSF52540">
    <property type="entry name" value="P-loop containing nucleoside triphosphate hydrolases"/>
    <property type="match status" value="1"/>
</dbReference>
<dbReference type="RefSeq" id="WP_317137627.1">
    <property type="nucleotide sequence ID" value="NZ_CP043875.1"/>
</dbReference>
<dbReference type="GO" id="GO:0016887">
    <property type="term" value="F:ATP hydrolysis activity"/>
    <property type="evidence" value="ECO:0007669"/>
    <property type="project" value="InterPro"/>
</dbReference>
<dbReference type="InterPro" id="IPR027417">
    <property type="entry name" value="P-loop_NTPase"/>
</dbReference>
<dbReference type="SMART" id="SM00382">
    <property type="entry name" value="AAA"/>
    <property type="match status" value="1"/>
</dbReference>
<evidence type="ECO:0000313" key="6">
    <source>
        <dbReference type="Proteomes" id="UP001301797"/>
    </source>
</evidence>
<dbReference type="AlphaFoldDB" id="A0AA97FD68"/>
<dbReference type="InterPro" id="IPR003439">
    <property type="entry name" value="ABC_transporter-like_ATP-bd"/>
</dbReference>
<evidence type="ECO:0000256" key="3">
    <source>
        <dbReference type="ARBA" id="ARBA00022840"/>
    </source>
</evidence>